<dbReference type="AlphaFoldDB" id="A0A7X0X4F3"/>
<dbReference type="InterPro" id="IPR011335">
    <property type="entry name" value="Restrct_endonuc-II-like"/>
</dbReference>
<accession>A0A7X0X4F3</accession>
<evidence type="ECO:0000313" key="2">
    <source>
        <dbReference type="EMBL" id="MBC1486986.1"/>
    </source>
</evidence>
<evidence type="ECO:0000313" key="3">
    <source>
        <dbReference type="Proteomes" id="UP000523362"/>
    </source>
</evidence>
<proteinExistence type="predicted"/>
<reference evidence="2 3" key="1">
    <citation type="submission" date="2020-03" db="EMBL/GenBank/DDBJ databases">
        <title>Soil Listeria distribution.</title>
        <authorList>
            <person name="Liao J."/>
            <person name="Wiedmann M."/>
        </authorList>
    </citation>
    <scope>NUCLEOTIDE SEQUENCE [LARGE SCALE GENOMIC DNA]</scope>
    <source>
        <strain evidence="2 3">FSL L7-1560</strain>
    </source>
</reference>
<dbReference type="InterPro" id="IPR011528">
    <property type="entry name" value="NERD"/>
</dbReference>
<dbReference type="SUPFAM" id="SSF52980">
    <property type="entry name" value="Restriction endonuclease-like"/>
    <property type="match status" value="1"/>
</dbReference>
<gene>
    <name evidence="2" type="ORF">HB897_12180</name>
</gene>
<dbReference type="RefSeq" id="WP_185384018.1">
    <property type="nucleotide sequence ID" value="NZ_JAARRG010000010.1"/>
</dbReference>
<organism evidence="2 3">
    <name type="scientific">Listeria seeligeri</name>
    <dbReference type="NCBI Taxonomy" id="1640"/>
    <lineage>
        <taxon>Bacteria</taxon>
        <taxon>Bacillati</taxon>
        <taxon>Bacillota</taxon>
        <taxon>Bacilli</taxon>
        <taxon>Bacillales</taxon>
        <taxon>Listeriaceae</taxon>
        <taxon>Listeria</taxon>
    </lineage>
</organism>
<feature type="domain" description="NERD" evidence="1">
    <location>
        <begin position="230"/>
        <end position="320"/>
    </location>
</feature>
<dbReference type="Proteomes" id="UP000523362">
    <property type="component" value="Unassembled WGS sequence"/>
</dbReference>
<evidence type="ECO:0000259" key="1">
    <source>
        <dbReference type="Pfam" id="PF08378"/>
    </source>
</evidence>
<sequence length="509" mass="59769">MNDNLELVFNQYNDFFQTGSHIRSNQTALKILKTGFNDSQDLQSKIRKLEIEEFRQKLRGDHQDLKSLIEFEQPKSIFLTVIYINIVLDSIDDAFFSEIDIERKALFQIVLSIVMYVLFLQNYKNSEKPLSKKAKKSVFERENYLLGVEEIKKVCWTIKPSEFERFVDIFSFDYENREIKDLTNERLFRLNSSIFILSIEEFLEYILIQVESIYRSITTEKEFSKYQNRKGFEFEKLVYNLSASSGLFSEIAHSVNYYPFNNKVAEIDIIIREDEYLTIVECKSGTIELNSSSNDKEVKQKINNKVKKAYQTLENAYEYISSNEEYKFINDTVSIEGECSDIEPLCLHLSMYPIDSLSSNIHVLDEKYIGINRNPKITMSFEHFMAILLECSNTDSISITQYLKKRKEYILENPKISMDINELDLYAQIANINGKSLLTESFEKNLLDSFSDDVKIVTSFKDENGDEYRPAYNMIKSLDSILLVWVFDVKFDLNKRYLSYLERYILSGN</sequence>
<comment type="caution">
    <text evidence="2">The sequence shown here is derived from an EMBL/GenBank/DDBJ whole genome shotgun (WGS) entry which is preliminary data.</text>
</comment>
<dbReference type="Pfam" id="PF08378">
    <property type="entry name" value="NERD"/>
    <property type="match status" value="1"/>
</dbReference>
<name>A0A7X0X4F3_LISSE</name>
<protein>
    <submittedName>
        <fullName evidence="2">NERD domain-containing protein</fullName>
    </submittedName>
</protein>
<dbReference type="EMBL" id="JAARRG010000010">
    <property type="protein sequence ID" value="MBC1486986.1"/>
    <property type="molecule type" value="Genomic_DNA"/>
</dbReference>